<keyword evidence="2" id="KW-1185">Reference proteome</keyword>
<comment type="caution">
    <text evidence="1">The sequence shown here is derived from an EMBL/GenBank/DDBJ whole genome shotgun (WGS) entry which is preliminary data.</text>
</comment>
<evidence type="ECO:0000313" key="1">
    <source>
        <dbReference type="EMBL" id="KAI4462114.1"/>
    </source>
</evidence>
<evidence type="ECO:0000313" key="2">
    <source>
        <dbReference type="Proteomes" id="UP001056778"/>
    </source>
</evidence>
<organism evidence="1 2">
    <name type="scientific">Holotrichia oblita</name>
    <name type="common">Chafer beetle</name>
    <dbReference type="NCBI Taxonomy" id="644536"/>
    <lineage>
        <taxon>Eukaryota</taxon>
        <taxon>Metazoa</taxon>
        <taxon>Ecdysozoa</taxon>
        <taxon>Arthropoda</taxon>
        <taxon>Hexapoda</taxon>
        <taxon>Insecta</taxon>
        <taxon>Pterygota</taxon>
        <taxon>Neoptera</taxon>
        <taxon>Endopterygota</taxon>
        <taxon>Coleoptera</taxon>
        <taxon>Polyphaga</taxon>
        <taxon>Scarabaeiformia</taxon>
        <taxon>Scarabaeidae</taxon>
        <taxon>Melolonthinae</taxon>
        <taxon>Holotrichia</taxon>
    </lineage>
</organism>
<accession>A0ACB9T5T6</accession>
<name>A0ACB9T5T6_HOLOL</name>
<protein>
    <submittedName>
        <fullName evidence="1">Rus1 family protein c16orf58</fullName>
    </submittedName>
</protein>
<sequence length="453" mass="50809">MHHSRTILVTEQCGSLGNLVTYSKEGDNKNLVRLSEATTLTGTFIQKIQHVFRDIFLPHGYPDSVSEDYLNYQIWDTIQAFCSTITGTFTTEAILKGVGVGDAQATPLAAAITWIIKDGTGMIGRIIFAWWKGSSLDADCKKWRLFADITNDAAMCLELTVPYFPEASLYILCLTTTMKAVVGVAGGATRASITQHQAIRGNMADISAKDGSQETCVNLIASIFGIILLAIFDKGEYTWTIFMVFATIHIIANYMAVESLIFRHLNSARLLLLIKMYLRFDTVISPVNINKRESVFLGFGIRPQDLCGYKIKIGYSLRKVLATLRPEDLEQILEFHANKSYIIVPDFKRKTLCVALKNHDTPHDVISAYFDAVLTGIALSKYNNQPMELHLKRHLHQVTPLIRLSAVIKTFPKNTTGKPRNLPKESMNEFNDYINFELSNFFIAMKVNGNIFI</sequence>
<reference evidence="1" key="1">
    <citation type="submission" date="2022-04" db="EMBL/GenBank/DDBJ databases">
        <title>Chromosome-scale genome assembly of Holotrichia oblita Faldermann.</title>
        <authorList>
            <person name="Rongchong L."/>
        </authorList>
    </citation>
    <scope>NUCLEOTIDE SEQUENCE</scope>
    <source>
        <strain evidence="1">81SQS9</strain>
    </source>
</reference>
<dbReference type="EMBL" id="CM043019">
    <property type="protein sequence ID" value="KAI4462114.1"/>
    <property type="molecule type" value="Genomic_DNA"/>
</dbReference>
<gene>
    <name evidence="1" type="ORF">MML48_5g00004832</name>
</gene>
<proteinExistence type="predicted"/>
<dbReference type="Proteomes" id="UP001056778">
    <property type="component" value="Chromosome 5"/>
</dbReference>